<reference evidence="5" key="1">
    <citation type="journal article" date="2019" name="Int. J. Syst. Evol. Microbiol.">
        <title>The Global Catalogue of Microorganisms (GCM) 10K type strain sequencing project: providing services to taxonomists for standard genome sequencing and annotation.</title>
        <authorList>
            <consortium name="The Broad Institute Genomics Platform"/>
            <consortium name="The Broad Institute Genome Sequencing Center for Infectious Disease"/>
            <person name="Wu L."/>
            <person name="Ma J."/>
        </authorList>
    </citation>
    <scope>NUCLEOTIDE SEQUENCE [LARGE SCALE GENOMIC DNA]</scope>
    <source>
        <strain evidence="5">CCUG 55585</strain>
    </source>
</reference>
<dbReference type="GO" id="GO:0016787">
    <property type="term" value="F:hydrolase activity"/>
    <property type="evidence" value="ECO:0007669"/>
    <property type="project" value="UniProtKB-KW"/>
</dbReference>
<dbReference type="PANTHER" id="PTHR15462">
    <property type="entry name" value="SERINE PROTEASE"/>
    <property type="match status" value="1"/>
</dbReference>
<evidence type="ECO:0000313" key="4">
    <source>
        <dbReference type="EMBL" id="MFD0725958.1"/>
    </source>
</evidence>
<evidence type="ECO:0000256" key="1">
    <source>
        <dbReference type="ARBA" id="ARBA00022729"/>
    </source>
</evidence>
<accession>A0ABW2YCR2</accession>
<dbReference type="PROSITE" id="PS00134">
    <property type="entry name" value="TRYPSIN_HIS"/>
    <property type="match status" value="1"/>
</dbReference>
<feature type="signal peptide" evidence="3">
    <location>
        <begin position="1"/>
        <end position="32"/>
    </location>
</feature>
<proteinExistence type="predicted"/>
<keyword evidence="4" id="KW-0378">Hydrolase</keyword>
<dbReference type="EC" id="3.4.21.-" evidence="4"/>
<dbReference type="InterPro" id="IPR009003">
    <property type="entry name" value="Peptidase_S1_PA"/>
</dbReference>
<feature type="chain" id="PRO_5047304888" evidence="3">
    <location>
        <begin position="33"/>
        <end position="380"/>
    </location>
</feature>
<dbReference type="PANTHER" id="PTHR15462:SF19">
    <property type="entry name" value="PEPTIDASE S1 DOMAIN-CONTAINING PROTEIN"/>
    <property type="match status" value="1"/>
</dbReference>
<keyword evidence="5" id="KW-1185">Reference proteome</keyword>
<evidence type="ECO:0000256" key="2">
    <source>
        <dbReference type="SAM" id="MobiDB-lite"/>
    </source>
</evidence>
<dbReference type="InterPro" id="IPR018114">
    <property type="entry name" value="TRYPSIN_HIS"/>
</dbReference>
<dbReference type="InterPro" id="IPR043504">
    <property type="entry name" value="Peptidase_S1_PA_chymotrypsin"/>
</dbReference>
<protein>
    <submittedName>
        <fullName evidence="4">Trypsin-like serine peptidase</fullName>
        <ecNumber evidence="4">3.4.21.-</ecNumber>
    </submittedName>
</protein>
<comment type="caution">
    <text evidence="4">The sequence shown here is derived from an EMBL/GenBank/DDBJ whole genome shotgun (WGS) entry which is preliminary data.</text>
</comment>
<dbReference type="Proteomes" id="UP001597110">
    <property type="component" value="Unassembled WGS sequence"/>
</dbReference>
<dbReference type="Gene3D" id="2.40.10.10">
    <property type="entry name" value="Trypsin-like serine proteases"/>
    <property type="match status" value="2"/>
</dbReference>
<sequence length="380" mass="41290">MNTSRLQNRLHGRCFVGAMAFAFLFAPLGAIAQTAEVKHVEAPANEGPDPFEKPEQRERVLPLNWVEDDGGTTPKSPGGKAADRKATPGIATGGAAAANASARAKAAFPEAWAELETMDRMIEKGEVSLDALADNRQRNTRQFTTLGTAGVFTRYSGNVNTQMWQFAPWNKIGKLYFVTPSGASSYCTANVISQRNIIVTAAHCLYTRGQGWHRNFRFVPADRFGVAPYGVYGWQSAGIMTNWITIGGRRWDVGMIRLGNNLSTGLPVTNYVGWLGRAWDQPYIMNLHSVGYASNLSTQYTHICTAESFNGGLDVLAKGCDMTYGSSGGGWLLRYHPYSNTQNIVTGVTSGPYPGGFGTTFVGPRFSSANFVPLCNFYGC</sequence>
<dbReference type="RefSeq" id="WP_386823534.1">
    <property type="nucleotide sequence ID" value="NZ_JBHTIF010000001.1"/>
</dbReference>
<dbReference type="InterPro" id="IPR050966">
    <property type="entry name" value="Glutamyl_endopeptidase"/>
</dbReference>
<feature type="region of interest" description="Disordered" evidence="2">
    <location>
        <begin position="64"/>
        <end position="88"/>
    </location>
</feature>
<organism evidence="4 5">
    <name type="scientific">Lysobacter brunescens</name>
    <dbReference type="NCBI Taxonomy" id="262323"/>
    <lineage>
        <taxon>Bacteria</taxon>
        <taxon>Pseudomonadati</taxon>
        <taxon>Pseudomonadota</taxon>
        <taxon>Gammaproteobacteria</taxon>
        <taxon>Lysobacterales</taxon>
        <taxon>Lysobacteraceae</taxon>
        <taxon>Lysobacter</taxon>
    </lineage>
</organism>
<keyword evidence="1 3" id="KW-0732">Signal</keyword>
<name>A0ABW2YCR2_9GAMM</name>
<evidence type="ECO:0000256" key="3">
    <source>
        <dbReference type="SAM" id="SignalP"/>
    </source>
</evidence>
<dbReference type="EMBL" id="JBHTIF010000001">
    <property type="protein sequence ID" value="MFD0725958.1"/>
    <property type="molecule type" value="Genomic_DNA"/>
</dbReference>
<gene>
    <name evidence="4" type="ORF">ACFQ0E_10140</name>
</gene>
<evidence type="ECO:0000313" key="5">
    <source>
        <dbReference type="Proteomes" id="UP001597110"/>
    </source>
</evidence>
<dbReference type="SUPFAM" id="SSF50494">
    <property type="entry name" value="Trypsin-like serine proteases"/>
    <property type="match status" value="1"/>
</dbReference>